<organism evidence="2 4">
    <name type="scientific">Clostridium neonatale</name>
    <dbReference type="NCBI Taxonomy" id="137838"/>
    <lineage>
        <taxon>Bacteria</taxon>
        <taxon>Bacillati</taxon>
        <taxon>Bacillota</taxon>
        <taxon>Clostridia</taxon>
        <taxon>Eubacteriales</taxon>
        <taxon>Clostridiaceae</taxon>
        <taxon>Clostridium</taxon>
    </lineage>
</organism>
<dbReference type="AlphaFoldDB" id="A0AA86JSN0"/>
<dbReference type="EMBL" id="CAMTCP010000299">
    <property type="protein sequence ID" value="CAI3697979.1"/>
    <property type="molecule type" value="Genomic_DNA"/>
</dbReference>
<sequence>MKLSSFEEIIRLQFNAYMMITIKGIVRYRRKQRTKRLESEVLFCEIPEIRQNSQSNYDSYSFEFSVFQVWNFSIKVSDEKLGTALHKLSEKQRNYILLYYFQDMRDRESAELYHVSRSSVSCTRNRGLKKLKALMNERK</sequence>
<evidence type="ECO:0000313" key="3">
    <source>
        <dbReference type="EMBL" id="CAI3697979.1"/>
    </source>
</evidence>
<comment type="caution">
    <text evidence="2">The sequence shown here is derived from an EMBL/GenBank/DDBJ whole genome shotgun (WGS) entry which is preliminary data.</text>
</comment>
<dbReference type="InterPro" id="IPR007630">
    <property type="entry name" value="RNA_pol_sigma70_r4"/>
</dbReference>
<protein>
    <submittedName>
        <fullName evidence="2">Sigma-70 family RNA polymerase sigma factor</fullName>
    </submittedName>
</protein>
<dbReference type="Pfam" id="PF04545">
    <property type="entry name" value="Sigma70_r4"/>
    <property type="match status" value="1"/>
</dbReference>
<dbReference type="RefSeq" id="WP_210889197.1">
    <property type="nucleotide sequence ID" value="NZ_CAKJVE010000001.1"/>
</dbReference>
<gene>
    <name evidence="3" type="ORF">CNEO2_960009</name>
    <name evidence="2" type="ORF">CNEO_10184</name>
</gene>
<feature type="domain" description="RNA polymerase sigma-70 region 4" evidence="1">
    <location>
        <begin position="84"/>
        <end position="132"/>
    </location>
</feature>
<dbReference type="Proteomes" id="UP000789738">
    <property type="component" value="Unassembled WGS sequence"/>
</dbReference>
<evidence type="ECO:0000259" key="1">
    <source>
        <dbReference type="Pfam" id="PF04545"/>
    </source>
</evidence>
<dbReference type="Gene3D" id="1.10.10.10">
    <property type="entry name" value="Winged helix-like DNA-binding domain superfamily/Winged helix DNA-binding domain"/>
    <property type="match status" value="1"/>
</dbReference>
<dbReference type="InterPro" id="IPR014284">
    <property type="entry name" value="RNA_pol_sigma-70_dom"/>
</dbReference>
<evidence type="ECO:0000313" key="4">
    <source>
        <dbReference type="Proteomes" id="UP000789738"/>
    </source>
</evidence>
<accession>A0AA86JSN0</accession>
<dbReference type="NCBIfam" id="TIGR02937">
    <property type="entry name" value="sigma70-ECF"/>
    <property type="match status" value="1"/>
</dbReference>
<dbReference type="EMBL" id="CAKJVE010000001">
    <property type="protein sequence ID" value="CAG9701659.1"/>
    <property type="molecule type" value="Genomic_DNA"/>
</dbReference>
<evidence type="ECO:0000313" key="2">
    <source>
        <dbReference type="EMBL" id="CAG9701659.1"/>
    </source>
</evidence>
<reference evidence="2" key="1">
    <citation type="submission" date="2021-10" db="EMBL/GenBank/DDBJ databases">
        <authorList>
            <person name="Mesa V."/>
        </authorList>
    </citation>
    <scope>NUCLEOTIDE SEQUENCE</scope>
    <source>
        <strain evidence="2">CC3_PB</strain>
    </source>
</reference>
<dbReference type="Proteomes" id="UP001189143">
    <property type="component" value="Unassembled WGS sequence"/>
</dbReference>
<reference evidence="3" key="2">
    <citation type="submission" date="2022-10" db="EMBL/GenBank/DDBJ databases">
        <authorList>
            <person name="Aires J."/>
            <person name="Mesa V."/>
        </authorList>
    </citation>
    <scope>NUCLEOTIDE SEQUENCE</scope>
    <source>
        <strain evidence="3">Clostridium neonatale JD116</strain>
    </source>
</reference>
<dbReference type="SUPFAM" id="SSF88659">
    <property type="entry name" value="Sigma3 and sigma4 domains of RNA polymerase sigma factors"/>
    <property type="match status" value="1"/>
</dbReference>
<dbReference type="GO" id="GO:0003700">
    <property type="term" value="F:DNA-binding transcription factor activity"/>
    <property type="evidence" value="ECO:0007669"/>
    <property type="project" value="InterPro"/>
</dbReference>
<proteinExistence type="predicted"/>
<dbReference type="CDD" id="cd06171">
    <property type="entry name" value="Sigma70_r4"/>
    <property type="match status" value="1"/>
</dbReference>
<dbReference type="InterPro" id="IPR036388">
    <property type="entry name" value="WH-like_DNA-bd_sf"/>
</dbReference>
<dbReference type="InterPro" id="IPR013324">
    <property type="entry name" value="RNA_pol_sigma_r3/r4-like"/>
</dbReference>
<name>A0AA86JSN0_9CLOT</name>
<dbReference type="GO" id="GO:0006352">
    <property type="term" value="P:DNA-templated transcription initiation"/>
    <property type="evidence" value="ECO:0007669"/>
    <property type="project" value="InterPro"/>
</dbReference>